<comment type="caution">
    <text evidence="2">The sequence shown here is derived from an EMBL/GenBank/DDBJ whole genome shotgun (WGS) entry which is preliminary data.</text>
</comment>
<dbReference type="Proteomes" id="UP001274830">
    <property type="component" value="Unassembled WGS sequence"/>
</dbReference>
<evidence type="ECO:0000313" key="2">
    <source>
        <dbReference type="EMBL" id="KAK3672660.1"/>
    </source>
</evidence>
<feature type="region of interest" description="Disordered" evidence="1">
    <location>
        <begin position="634"/>
        <end position="720"/>
    </location>
</feature>
<dbReference type="InterPro" id="IPR045342">
    <property type="entry name" value="Etd1"/>
</dbReference>
<dbReference type="GO" id="GO:0005096">
    <property type="term" value="F:GTPase activator activity"/>
    <property type="evidence" value="ECO:0007669"/>
    <property type="project" value="InterPro"/>
</dbReference>
<dbReference type="EMBL" id="JAUTXT010000031">
    <property type="protein sequence ID" value="KAK3672660.1"/>
    <property type="molecule type" value="Genomic_DNA"/>
</dbReference>
<feature type="compositionally biased region" description="Basic and acidic residues" evidence="1">
    <location>
        <begin position="221"/>
        <end position="232"/>
    </location>
</feature>
<feature type="compositionally biased region" description="Polar residues" evidence="1">
    <location>
        <begin position="645"/>
        <end position="654"/>
    </location>
</feature>
<feature type="compositionally biased region" description="Low complexity" evidence="1">
    <location>
        <begin position="93"/>
        <end position="114"/>
    </location>
</feature>
<keyword evidence="3" id="KW-1185">Reference proteome</keyword>
<feature type="region of interest" description="Disordered" evidence="1">
    <location>
        <begin position="842"/>
        <end position="868"/>
    </location>
</feature>
<feature type="region of interest" description="Disordered" evidence="1">
    <location>
        <begin position="978"/>
        <end position="1046"/>
    </location>
</feature>
<feature type="compositionally biased region" description="Low complexity" evidence="1">
    <location>
        <begin position="1"/>
        <end position="18"/>
    </location>
</feature>
<organism evidence="2 3">
    <name type="scientific">Recurvomyces mirabilis</name>
    <dbReference type="NCBI Taxonomy" id="574656"/>
    <lineage>
        <taxon>Eukaryota</taxon>
        <taxon>Fungi</taxon>
        <taxon>Dikarya</taxon>
        <taxon>Ascomycota</taxon>
        <taxon>Pezizomycotina</taxon>
        <taxon>Dothideomycetes</taxon>
        <taxon>Dothideomycetidae</taxon>
        <taxon>Mycosphaerellales</taxon>
        <taxon>Teratosphaeriaceae</taxon>
        <taxon>Recurvomyces</taxon>
    </lineage>
</organism>
<gene>
    <name evidence="2" type="ORF">LTR78_007472</name>
</gene>
<feature type="compositionally biased region" description="Polar residues" evidence="1">
    <location>
        <begin position="328"/>
        <end position="339"/>
    </location>
</feature>
<feature type="compositionally biased region" description="Low complexity" evidence="1">
    <location>
        <begin position="667"/>
        <end position="679"/>
    </location>
</feature>
<feature type="compositionally biased region" description="Polar residues" evidence="1">
    <location>
        <begin position="453"/>
        <end position="466"/>
    </location>
</feature>
<feature type="compositionally biased region" description="Acidic residues" evidence="1">
    <location>
        <begin position="1035"/>
        <end position="1045"/>
    </location>
</feature>
<sequence length="1064" mass="116535">MTALTVATTLTTHTSSETRPIDFDFSSHRSFSAPKTTRFTRWTEQARAPSSSGKDGSSVSSRMSLGMGTERSLQQDDARTSTTASRPQSWLRRLSSNMSGSRESSRTPTSRPGSAAVPHSNGYHAPSHDATSSPMLTDLTPLPVQRNKLVKRSSSLRSTAGSLSSPSGSRLPLPVFKRPATSHQRAATLQDVQAEANHEQHTPASSDARDPEWEQYFTPKIARDDDGYERRRSPTGIPNPIRRIYPDRKYTPVLVSAKELVRRADVEMDDGIDFAGGGLKQIGMQPSVASSPIPNRPAHLEPSAIPRRSFSIGDLLSTGPSQPIWRRPSSNKSKGTTTRLPRKARARVVSAPQSSMGSSLSSTERPAKRRDITDPSAGHRSIYSSSSSAHPTESKQQEIQLDLGSGTPHSLQFGFPDSPTFGPLSAIPTPSPLEQRILPQATSESATARHVRTSTVPSELTASTAESDSERRSTGGYSTDYQSDTVYDSFPTRTTRSSSGKRGPPIDTIFDESPPSFSSGRSTKLRDLLNDGHFPGSEHSSRYRHGTIEEEGSVLSTPVRSLHDKSVTSTPSARPGAQLMYASSPPVRDLMSDLDEPDWDAMESPPRRDLGLGIQPTFGTPMNNQPPFRMAPFRLSALGRPGPGSVQSTPNRYSNGGIDKANLFDWSEQQPSPSHSKQSPPRPRTVHGKKDNESRGSRAAGRRPTSGMHARSHSVPVVPDVDGKRNVVANKFGTWGIGSKGPTEDWNEDFDFEEEPPPLPAAAAAILEEKRIDSGHEMFVPKSIREQQDSVVANISLLREWGLLIEELKDLRVRAVALNMLTGPHAKAWREVDAMIELADQESNEETLQPRRSPPSSPGFDSDAFDEPLPAVPEVSLAPHDDQMSVMSSTEDDVQHLSARLSPSNSLIGHHTAARPRKDSEAVARSVIEALRSKRSVSDPTSLMPVAPTKKVPFDTATLRHIVPYVNGLKRKVKDALRETEGLYSSPRRRSPPDYDDDTDMEDAVHDHEPSFRSIFNEPGPNSPTRRRSRREEAATDNDGWDEAFEDPRINLAARIQRMTLPPS</sequence>
<name>A0AAE0TUR9_9PEZI</name>
<feature type="compositionally biased region" description="Basic and acidic residues" evidence="1">
    <location>
        <begin position="196"/>
        <end position="212"/>
    </location>
</feature>
<feature type="compositionally biased region" description="Low complexity" evidence="1">
    <location>
        <begin position="50"/>
        <end position="64"/>
    </location>
</feature>
<dbReference type="GO" id="GO:1902412">
    <property type="term" value="P:regulation of mitotic cytokinesis"/>
    <property type="evidence" value="ECO:0007669"/>
    <property type="project" value="InterPro"/>
</dbReference>
<feature type="compositionally biased region" description="Polar residues" evidence="1">
    <location>
        <begin position="351"/>
        <end position="364"/>
    </location>
</feature>
<feature type="region of interest" description="Disordered" evidence="1">
    <location>
        <begin position="311"/>
        <end position="608"/>
    </location>
</feature>
<protein>
    <submittedName>
        <fullName evidence="2">Uncharacterized protein</fullName>
    </submittedName>
</protein>
<evidence type="ECO:0000313" key="3">
    <source>
        <dbReference type="Proteomes" id="UP001274830"/>
    </source>
</evidence>
<feature type="compositionally biased region" description="Acidic residues" evidence="1">
    <location>
        <begin position="592"/>
        <end position="601"/>
    </location>
</feature>
<dbReference type="AlphaFoldDB" id="A0AAE0TUR9"/>
<evidence type="ECO:0000256" key="1">
    <source>
        <dbReference type="SAM" id="MobiDB-lite"/>
    </source>
</evidence>
<feature type="compositionally biased region" description="Low complexity" evidence="1">
    <location>
        <begin position="152"/>
        <end position="174"/>
    </location>
</feature>
<feature type="compositionally biased region" description="Polar residues" evidence="1">
    <location>
        <begin position="475"/>
        <end position="500"/>
    </location>
</feature>
<reference evidence="2" key="1">
    <citation type="submission" date="2023-07" db="EMBL/GenBank/DDBJ databases">
        <title>Black Yeasts Isolated from many extreme environments.</title>
        <authorList>
            <person name="Coleine C."/>
            <person name="Stajich J.E."/>
            <person name="Selbmann L."/>
        </authorList>
    </citation>
    <scope>NUCLEOTIDE SEQUENCE</scope>
    <source>
        <strain evidence="2">CCFEE 5485</strain>
    </source>
</reference>
<feature type="region of interest" description="Disordered" evidence="1">
    <location>
        <begin position="193"/>
        <end position="240"/>
    </location>
</feature>
<feature type="compositionally biased region" description="Polar residues" evidence="1">
    <location>
        <begin position="28"/>
        <end position="43"/>
    </location>
</feature>
<accession>A0AAE0TUR9</accession>
<dbReference type="Pfam" id="PF20162">
    <property type="entry name" value="Etd1"/>
    <property type="match status" value="1"/>
</dbReference>
<proteinExistence type="predicted"/>
<feature type="region of interest" description="Disordered" evidence="1">
    <location>
        <begin position="1"/>
        <end position="175"/>
    </location>
</feature>